<keyword evidence="1" id="KW-0812">Transmembrane</keyword>
<sequence length="191" mass="21419">MKAKAAKIISIITIAPIMSFCMFSFLYFADSGHFQNLTNYLLAVICFAFIPILAYPLQKFLPKFKDKGRDGQRKLAFIFVILGYTLGLISAFIAKAPIQYLMIYISYFLSGLILTFVNKILKIKASGHACGVMGPVVVCIYFFGNFSWLFLLLLPIVFWARMKIGRHTLKELLLGAAVSLLCTILAIIIIL</sequence>
<protein>
    <recommendedName>
        <fullName evidence="4">PAP2 superfamily protein</fullName>
    </recommendedName>
</protein>
<feature type="transmembrane region" description="Helical" evidence="1">
    <location>
        <begin position="7"/>
        <end position="28"/>
    </location>
</feature>
<dbReference type="EMBL" id="WJBB01000007">
    <property type="protein sequence ID" value="MBC3796850.1"/>
    <property type="molecule type" value="Genomic_DNA"/>
</dbReference>
<reference evidence="2 3" key="1">
    <citation type="journal article" date="2020" name="mSystems">
        <title>Defining Genomic and Predicted Metabolic Features of the Acetobacterium Genus.</title>
        <authorList>
            <person name="Ross D.E."/>
            <person name="Marshall C.W."/>
            <person name="Gulliver D."/>
            <person name="May H.D."/>
            <person name="Norman R.S."/>
        </authorList>
    </citation>
    <scope>NUCLEOTIDE SEQUENCE [LARGE SCALE GENOMIC DNA]</scope>
    <source>
        <strain evidence="2 3">DSM 9173</strain>
    </source>
</reference>
<feature type="transmembrane region" description="Helical" evidence="1">
    <location>
        <begin position="40"/>
        <end position="57"/>
    </location>
</feature>
<dbReference type="Proteomes" id="UP000653358">
    <property type="component" value="Unassembled WGS sequence"/>
</dbReference>
<feature type="transmembrane region" description="Helical" evidence="1">
    <location>
        <begin position="77"/>
        <end position="94"/>
    </location>
</feature>
<gene>
    <name evidence="2" type="ORF">GH807_07280</name>
</gene>
<keyword evidence="1" id="KW-0472">Membrane</keyword>
<name>A0ABR6WK45_9FIRM</name>
<keyword evidence="3" id="KW-1185">Reference proteome</keyword>
<evidence type="ECO:0000256" key="1">
    <source>
        <dbReference type="SAM" id="Phobius"/>
    </source>
</evidence>
<evidence type="ECO:0000313" key="3">
    <source>
        <dbReference type="Proteomes" id="UP000653358"/>
    </source>
</evidence>
<comment type="caution">
    <text evidence="2">The sequence shown here is derived from an EMBL/GenBank/DDBJ whole genome shotgun (WGS) entry which is preliminary data.</text>
</comment>
<feature type="transmembrane region" description="Helical" evidence="1">
    <location>
        <begin position="100"/>
        <end position="121"/>
    </location>
</feature>
<dbReference type="RefSeq" id="WP_148603092.1">
    <property type="nucleotide sequence ID" value="NZ_RXYB01000006.1"/>
</dbReference>
<feature type="transmembrane region" description="Helical" evidence="1">
    <location>
        <begin position="172"/>
        <end position="190"/>
    </location>
</feature>
<feature type="transmembrane region" description="Helical" evidence="1">
    <location>
        <begin position="133"/>
        <end position="160"/>
    </location>
</feature>
<organism evidence="2 3">
    <name type="scientific">Acetobacterium tundrae</name>
    <dbReference type="NCBI Taxonomy" id="132932"/>
    <lineage>
        <taxon>Bacteria</taxon>
        <taxon>Bacillati</taxon>
        <taxon>Bacillota</taxon>
        <taxon>Clostridia</taxon>
        <taxon>Eubacteriales</taxon>
        <taxon>Eubacteriaceae</taxon>
        <taxon>Acetobacterium</taxon>
    </lineage>
</organism>
<evidence type="ECO:0000313" key="2">
    <source>
        <dbReference type="EMBL" id="MBC3796850.1"/>
    </source>
</evidence>
<accession>A0ABR6WK45</accession>
<evidence type="ECO:0008006" key="4">
    <source>
        <dbReference type="Google" id="ProtNLM"/>
    </source>
</evidence>
<keyword evidence="1" id="KW-1133">Transmembrane helix</keyword>
<proteinExistence type="predicted"/>